<evidence type="ECO:0000313" key="3">
    <source>
        <dbReference type="Proteomes" id="UP000635477"/>
    </source>
</evidence>
<protein>
    <submittedName>
        <fullName evidence="2">Uncharacterized protein</fullName>
    </submittedName>
</protein>
<keyword evidence="3" id="KW-1185">Reference proteome</keyword>
<dbReference type="AlphaFoldDB" id="A0A8H4XJE6"/>
<feature type="region of interest" description="Disordered" evidence="1">
    <location>
        <begin position="152"/>
        <end position="174"/>
    </location>
</feature>
<accession>A0A8H4XJE6</accession>
<evidence type="ECO:0000313" key="2">
    <source>
        <dbReference type="EMBL" id="KAF4977631.1"/>
    </source>
</evidence>
<dbReference type="Proteomes" id="UP000635477">
    <property type="component" value="Unassembled WGS sequence"/>
</dbReference>
<sequence>MAILKERFSRPCPVQSQGQQALRELKFVLEAADGSPAPYELAFRQFDDWLGSLLEDVSSISAALDSLDTVIWHIGAAEGLARASLMLNRAKWFHVLVAQGTAPWGTLEGVNQSMDLITRRVEIAPYGELEISMALLQKPPIVGMDREARRLGQGKAGSDDYDGQGDHLNRRSPYGDRELLGSESLLGQPLDGEPIGYESPPAELPYRGSSVLLRFDDGPVYDEPSLLAEPCVEYKPLLDVELLPAELLLDGEFPLHDEAPLDGEPLPYGLHDDDPPHDEALDEVLTQAHVPGPIDAVDAVVETIPGRPIHGAGAFLGPDLNEAIDDEAPAQVVPFQAMGAQEVLFISAGRRGLFLAVAIRVIDAVLVDRKLEGNETGEVVNDAEVAPPRAWAGSRIVI</sequence>
<feature type="compositionally biased region" description="Basic and acidic residues" evidence="1">
    <location>
        <begin position="164"/>
        <end position="174"/>
    </location>
</feature>
<evidence type="ECO:0000256" key="1">
    <source>
        <dbReference type="SAM" id="MobiDB-lite"/>
    </source>
</evidence>
<reference evidence="2" key="1">
    <citation type="journal article" date="2020" name="BMC Genomics">
        <title>Correction to: Identification and distribution of gene clusters required for synthesis of sphingolipid metabolism inhibitors in diverse species of the filamentous fungus Fusarium.</title>
        <authorList>
            <person name="Kim H.S."/>
            <person name="Lohmar J.M."/>
            <person name="Busman M."/>
            <person name="Brown D.W."/>
            <person name="Naumann T.A."/>
            <person name="Divon H.H."/>
            <person name="Lysoe E."/>
            <person name="Uhlig S."/>
            <person name="Proctor R.H."/>
        </authorList>
    </citation>
    <scope>NUCLEOTIDE SEQUENCE</scope>
    <source>
        <strain evidence="2">NRRL 22465</strain>
    </source>
</reference>
<comment type="caution">
    <text evidence="2">The sequence shown here is derived from an EMBL/GenBank/DDBJ whole genome shotgun (WGS) entry which is preliminary data.</text>
</comment>
<gene>
    <name evidence="2" type="ORF">FZEAL_5875</name>
</gene>
<name>A0A8H4XJE6_9HYPO</name>
<reference evidence="2" key="2">
    <citation type="submission" date="2020-05" db="EMBL/GenBank/DDBJ databases">
        <authorList>
            <person name="Kim H.-S."/>
            <person name="Proctor R.H."/>
            <person name="Brown D.W."/>
        </authorList>
    </citation>
    <scope>NUCLEOTIDE SEQUENCE</scope>
    <source>
        <strain evidence="2">NRRL 22465</strain>
    </source>
</reference>
<organism evidence="2 3">
    <name type="scientific">Fusarium zealandicum</name>
    <dbReference type="NCBI Taxonomy" id="1053134"/>
    <lineage>
        <taxon>Eukaryota</taxon>
        <taxon>Fungi</taxon>
        <taxon>Dikarya</taxon>
        <taxon>Ascomycota</taxon>
        <taxon>Pezizomycotina</taxon>
        <taxon>Sordariomycetes</taxon>
        <taxon>Hypocreomycetidae</taxon>
        <taxon>Hypocreales</taxon>
        <taxon>Nectriaceae</taxon>
        <taxon>Fusarium</taxon>
        <taxon>Fusarium staphyleae species complex</taxon>
    </lineage>
</organism>
<proteinExistence type="predicted"/>
<dbReference type="EMBL" id="JABEYC010000427">
    <property type="protein sequence ID" value="KAF4977631.1"/>
    <property type="molecule type" value="Genomic_DNA"/>
</dbReference>